<comment type="caution">
    <text evidence="2">The sequence shown here is derived from an EMBL/GenBank/DDBJ whole genome shotgun (WGS) entry which is preliminary data.</text>
</comment>
<accession>A0A316I8N7</accession>
<dbReference type="AlphaFoldDB" id="A0A316I8N7"/>
<keyword evidence="1" id="KW-0732">Signal</keyword>
<dbReference type="OrthoDB" id="5944513at2"/>
<dbReference type="RefSeq" id="WP_109723756.1">
    <property type="nucleotide sequence ID" value="NZ_MSZV01000018.1"/>
</dbReference>
<organism evidence="2 3">
    <name type="scientific">Fulvimonas soli</name>
    <dbReference type="NCBI Taxonomy" id="155197"/>
    <lineage>
        <taxon>Bacteria</taxon>
        <taxon>Pseudomonadati</taxon>
        <taxon>Pseudomonadota</taxon>
        <taxon>Gammaproteobacteria</taxon>
        <taxon>Lysobacterales</taxon>
        <taxon>Rhodanobacteraceae</taxon>
        <taxon>Fulvimonas</taxon>
    </lineage>
</organism>
<gene>
    <name evidence="2" type="ORF">C7456_107149</name>
</gene>
<keyword evidence="3" id="KW-1185">Reference proteome</keyword>
<name>A0A316I8N7_9GAMM</name>
<dbReference type="Proteomes" id="UP000245812">
    <property type="component" value="Unassembled WGS sequence"/>
</dbReference>
<protein>
    <recommendedName>
        <fullName evidence="4">Lipoprotein</fullName>
    </recommendedName>
</protein>
<dbReference type="PROSITE" id="PS51257">
    <property type="entry name" value="PROKAR_LIPOPROTEIN"/>
    <property type="match status" value="1"/>
</dbReference>
<feature type="signal peptide" evidence="1">
    <location>
        <begin position="1"/>
        <end position="24"/>
    </location>
</feature>
<evidence type="ECO:0000313" key="3">
    <source>
        <dbReference type="Proteomes" id="UP000245812"/>
    </source>
</evidence>
<proteinExistence type="predicted"/>
<evidence type="ECO:0000256" key="1">
    <source>
        <dbReference type="SAM" id="SignalP"/>
    </source>
</evidence>
<evidence type="ECO:0000313" key="2">
    <source>
        <dbReference type="EMBL" id="PWK86758.1"/>
    </source>
</evidence>
<sequence>MKILTQHPLSVGPAILLLSLALTACGRGAASQAAPGPSSALDLPPIHVEQTEELRKDGAVVDEKNYRVAWTNCQAIPNVPKKPLDEDVARKLGRTYYQLWYAGQRLAVRSDHWTFKPDSMCQFSPVRQSDMAIVGPEGAQLIDLTAHTSHFDPNVRLQPRAAAVPADDDEALRAKVQAQLQQQGYGAAMAQSQGAGTEAGQPCRRFKDATSESCVWSGGDQWGFGASAGVGVVSWSDYALALRMEPVDRGDGQYLTTQRMTVGQPFDRHVFDKPSGLADK</sequence>
<reference evidence="2 3" key="1">
    <citation type="submission" date="2018-05" db="EMBL/GenBank/DDBJ databases">
        <title>Genomic Encyclopedia of Type Strains, Phase IV (KMG-IV): sequencing the most valuable type-strain genomes for metagenomic binning, comparative biology and taxonomic classification.</title>
        <authorList>
            <person name="Goeker M."/>
        </authorList>
    </citation>
    <scope>NUCLEOTIDE SEQUENCE [LARGE SCALE GENOMIC DNA]</scope>
    <source>
        <strain evidence="2 3">DSM 14263</strain>
    </source>
</reference>
<feature type="chain" id="PRO_5016303248" description="Lipoprotein" evidence="1">
    <location>
        <begin position="25"/>
        <end position="280"/>
    </location>
</feature>
<dbReference type="EMBL" id="QGHC01000007">
    <property type="protein sequence ID" value="PWK86758.1"/>
    <property type="molecule type" value="Genomic_DNA"/>
</dbReference>
<evidence type="ECO:0008006" key="4">
    <source>
        <dbReference type="Google" id="ProtNLM"/>
    </source>
</evidence>